<evidence type="ECO:0000313" key="2">
    <source>
        <dbReference type="EMBL" id="ADI13012.1"/>
    </source>
</evidence>
<feature type="compositionally biased region" description="Basic and acidic residues" evidence="1">
    <location>
        <begin position="100"/>
        <end position="110"/>
    </location>
</feature>
<dbReference type="HOGENOM" id="CLU_2083467_0_0_11"/>
<name>D7CDH0_STRBB</name>
<dbReference type="AlphaFoldDB" id="D7CDH0"/>
<dbReference type="KEGG" id="sbh:SBI_09894"/>
<evidence type="ECO:0000313" key="3">
    <source>
        <dbReference type="Proteomes" id="UP000000377"/>
    </source>
</evidence>
<dbReference type="eggNOG" id="COG2801">
    <property type="taxonomic scope" value="Bacteria"/>
</dbReference>
<dbReference type="GO" id="GO:0003676">
    <property type="term" value="F:nucleic acid binding"/>
    <property type="evidence" value="ECO:0007669"/>
    <property type="project" value="InterPro"/>
</dbReference>
<dbReference type="STRING" id="749414.SBI_09894"/>
<dbReference type="EMBL" id="CP002047">
    <property type="protein sequence ID" value="ADI13012.1"/>
    <property type="molecule type" value="Genomic_DNA"/>
</dbReference>
<dbReference type="RefSeq" id="WP_014182459.1">
    <property type="nucleotide sequence ID" value="NC_016582.1"/>
</dbReference>
<protein>
    <submittedName>
        <fullName evidence="2">Integrase catalytic region</fullName>
    </submittedName>
</protein>
<organism evidence="2 3">
    <name type="scientific">Streptomyces bingchenggensis (strain BCW-1)</name>
    <dbReference type="NCBI Taxonomy" id="749414"/>
    <lineage>
        <taxon>Bacteria</taxon>
        <taxon>Bacillati</taxon>
        <taxon>Actinomycetota</taxon>
        <taxon>Actinomycetes</taxon>
        <taxon>Kitasatosporales</taxon>
        <taxon>Streptomycetaceae</taxon>
        <taxon>Streptomyces</taxon>
    </lineage>
</organism>
<dbReference type="InterPro" id="IPR012337">
    <property type="entry name" value="RNaseH-like_sf"/>
</dbReference>
<reference evidence="2 3" key="1">
    <citation type="journal article" date="2010" name="J. Bacteriol.">
        <title>Genome sequence of the milbemycin-producing bacterium Streptomyces bingchenggensis.</title>
        <authorList>
            <person name="Wang X.J."/>
            <person name="Yan Y.J."/>
            <person name="Zhang B."/>
            <person name="An J."/>
            <person name="Wang J.J."/>
            <person name="Tian J."/>
            <person name="Jiang L."/>
            <person name="Chen Y.H."/>
            <person name="Huang S.X."/>
            <person name="Yin M."/>
            <person name="Zhang J."/>
            <person name="Gao A.L."/>
            <person name="Liu C.X."/>
            <person name="Zhu Z.X."/>
            <person name="Xiang W.S."/>
        </authorList>
    </citation>
    <scope>NUCLEOTIDE SEQUENCE [LARGE SCALE GENOMIC DNA]</scope>
    <source>
        <strain evidence="2 3">BCW-1</strain>
    </source>
</reference>
<dbReference type="Proteomes" id="UP000000377">
    <property type="component" value="Chromosome"/>
</dbReference>
<dbReference type="InterPro" id="IPR036397">
    <property type="entry name" value="RNaseH_sf"/>
</dbReference>
<dbReference type="Gene3D" id="3.30.420.10">
    <property type="entry name" value="Ribonuclease H-like superfamily/Ribonuclease H"/>
    <property type="match status" value="1"/>
</dbReference>
<proteinExistence type="predicted"/>
<evidence type="ECO:0000256" key="1">
    <source>
        <dbReference type="SAM" id="MobiDB-lite"/>
    </source>
</evidence>
<gene>
    <name evidence="2" type="ordered locus">SBI_09894</name>
</gene>
<accession>D7CDH0</accession>
<keyword evidence="3" id="KW-1185">Reference proteome</keyword>
<sequence>MEVRTRTVHILGVTDHPTAAWATQQARQFLWQLGDRAAEFTHIIRDRDAKFTATFDAVFASEDITVAKVPPRSPNCNPHAERFIRSAREGARVPGILGARGREPVRESPNHRAMRTG</sequence>
<feature type="region of interest" description="Disordered" evidence="1">
    <location>
        <begin position="94"/>
        <end position="117"/>
    </location>
</feature>
<dbReference type="PATRIC" id="fig|749414.3.peg.10188"/>
<dbReference type="SUPFAM" id="SSF53098">
    <property type="entry name" value="Ribonuclease H-like"/>
    <property type="match status" value="1"/>
</dbReference>